<sequence length="67" mass="6897">MNPKHPSSHPPRPPKFENLASQTETMRPPRGGGNFSCGRDGGNFSCGRDGERGGGRGFRGGGRGGGG</sequence>
<feature type="compositionally biased region" description="Gly residues" evidence="1">
    <location>
        <begin position="30"/>
        <end position="41"/>
    </location>
</feature>
<dbReference type="Proteomes" id="UP001054252">
    <property type="component" value="Unassembled WGS sequence"/>
</dbReference>
<evidence type="ECO:0000256" key="1">
    <source>
        <dbReference type="SAM" id="MobiDB-lite"/>
    </source>
</evidence>
<reference evidence="2 3" key="1">
    <citation type="journal article" date="2021" name="Commun. Biol.">
        <title>The genome of Shorea leprosula (Dipterocarpaceae) highlights the ecological relevance of drought in aseasonal tropical rainforests.</title>
        <authorList>
            <person name="Ng K.K.S."/>
            <person name="Kobayashi M.J."/>
            <person name="Fawcett J.A."/>
            <person name="Hatakeyama M."/>
            <person name="Paape T."/>
            <person name="Ng C.H."/>
            <person name="Ang C.C."/>
            <person name="Tnah L.H."/>
            <person name="Lee C.T."/>
            <person name="Nishiyama T."/>
            <person name="Sese J."/>
            <person name="O'Brien M.J."/>
            <person name="Copetti D."/>
            <person name="Mohd Noor M.I."/>
            <person name="Ong R.C."/>
            <person name="Putra M."/>
            <person name="Sireger I.Z."/>
            <person name="Indrioko S."/>
            <person name="Kosugi Y."/>
            <person name="Izuno A."/>
            <person name="Isagi Y."/>
            <person name="Lee S.L."/>
            <person name="Shimizu K.K."/>
        </authorList>
    </citation>
    <scope>NUCLEOTIDE SEQUENCE [LARGE SCALE GENOMIC DNA]</scope>
    <source>
        <strain evidence="2">214</strain>
    </source>
</reference>
<dbReference type="AlphaFoldDB" id="A0AAV5JQB4"/>
<accession>A0AAV5JQB4</accession>
<gene>
    <name evidence="2" type="ORF">SLEP1_g25689</name>
</gene>
<keyword evidence="3" id="KW-1185">Reference proteome</keyword>
<dbReference type="EMBL" id="BPVZ01000042">
    <property type="protein sequence ID" value="GKV14886.1"/>
    <property type="molecule type" value="Genomic_DNA"/>
</dbReference>
<organism evidence="2 3">
    <name type="scientific">Rubroshorea leprosula</name>
    <dbReference type="NCBI Taxonomy" id="152421"/>
    <lineage>
        <taxon>Eukaryota</taxon>
        <taxon>Viridiplantae</taxon>
        <taxon>Streptophyta</taxon>
        <taxon>Embryophyta</taxon>
        <taxon>Tracheophyta</taxon>
        <taxon>Spermatophyta</taxon>
        <taxon>Magnoliopsida</taxon>
        <taxon>eudicotyledons</taxon>
        <taxon>Gunneridae</taxon>
        <taxon>Pentapetalae</taxon>
        <taxon>rosids</taxon>
        <taxon>malvids</taxon>
        <taxon>Malvales</taxon>
        <taxon>Dipterocarpaceae</taxon>
        <taxon>Rubroshorea</taxon>
    </lineage>
</organism>
<protein>
    <submittedName>
        <fullName evidence="2">Uncharacterized protein</fullName>
    </submittedName>
</protein>
<comment type="caution">
    <text evidence="2">The sequence shown here is derived from an EMBL/GenBank/DDBJ whole genome shotgun (WGS) entry which is preliminary data.</text>
</comment>
<evidence type="ECO:0000313" key="3">
    <source>
        <dbReference type="Proteomes" id="UP001054252"/>
    </source>
</evidence>
<feature type="compositionally biased region" description="Gly residues" evidence="1">
    <location>
        <begin position="55"/>
        <end position="67"/>
    </location>
</feature>
<name>A0AAV5JQB4_9ROSI</name>
<evidence type="ECO:0000313" key="2">
    <source>
        <dbReference type="EMBL" id="GKV14886.1"/>
    </source>
</evidence>
<proteinExistence type="predicted"/>
<feature type="region of interest" description="Disordered" evidence="1">
    <location>
        <begin position="1"/>
        <end position="67"/>
    </location>
</feature>